<comment type="function">
    <text evidence="10">FliM is one of three proteins (FliG, FliN, FliM) that forms the rotor-mounted switch complex (C ring), located at the base of the basal body. This complex interacts with the CheY and CheZ chemotaxis proteins, in addition to contacting components of the motor that determine the direction of flagellar rotation.</text>
</comment>
<keyword evidence="7" id="KW-0283">Flagellar rotation</keyword>
<gene>
    <name evidence="12" type="ORF">J421_0196</name>
</gene>
<dbReference type="HOGENOM" id="CLU_052646_0_0_0"/>
<name>W0REE2_9BACT</name>
<dbReference type="GO" id="GO:0071978">
    <property type="term" value="P:bacterial-type flagellum-dependent swarming motility"/>
    <property type="evidence" value="ECO:0007669"/>
    <property type="project" value="TreeGrafter"/>
</dbReference>
<keyword evidence="13" id="KW-1185">Reference proteome</keyword>
<dbReference type="PANTHER" id="PTHR30034:SF6">
    <property type="entry name" value="YOP PROTEINS TRANSLOCATION PROTEIN Q"/>
    <property type="match status" value="1"/>
</dbReference>
<protein>
    <recommendedName>
        <fullName evidence="4">Flagellar motor switch protein FliM</fullName>
    </recommendedName>
</protein>
<dbReference type="OrthoDB" id="9806941at2"/>
<keyword evidence="5" id="KW-1003">Cell membrane</keyword>
<evidence type="ECO:0000256" key="2">
    <source>
        <dbReference type="ARBA" id="ARBA00004202"/>
    </source>
</evidence>
<accession>W0REE2</accession>
<keyword evidence="12" id="KW-0969">Cilium</keyword>
<dbReference type="Proteomes" id="UP000019151">
    <property type="component" value="Chromosome"/>
</dbReference>
<keyword evidence="8" id="KW-0472">Membrane</keyword>
<dbReference type="Pfam" id="PF01052">
    <property type="entry name" value="FliMN_C"/>
    <property type="match status" value="1"/>
</dbReference>
<comment type="subcellular location">
    <subcellularLocation>
        <location evidence="1">Bacterial flagellum basal body</location>
    </subcellularLocation>
    <subcellularLocation>
        <location evidence="2">Cell membrane</location>
        <topology evidence="2">Peripheral membrane protein</topology>
    </subcellularLocation>
</comment>
<dbReference type="GO" id="GO:0003774">
    <property type="term" value="F:cytoskeletal motor activity"/>
    <property type="evidence" value="ECO:0007669"/>
    <property type="project" value="InterPro"/>
</dbReference>
<dbReference type="PRINTS" id="PR00955">
    <property type="entry name" value="FLGMOTORFLIM"/>
</dbReference>
<dbReference type="InterPro" id="IPR001543">
    <property type="entry name" value="FliN-like_C"/>
</dbReference>
<evidence type="ECO:0000259" key="11">
    <source>
        <dbReference type="Pfam" id="PF01052"/>
    </source>
</evidence>
<dbReference type="EMBL" id="CP007128">
    <property type="protein sequence ID" value="AHG87733.1"/>
    <property type="molecule type" value="Genomic_DNA"/>
</dbReference>
<dbReference type="GO" id="GO:0050918">
    <property type="term" value="P:positive chemotaxis"/>
    <property type="evidence" value="ECO:0007669"/>
    <property type="project" value="TreeGrafter"/>
</dbReference>
<dbReference type="SUPFAM" id="SSF101801">
    <property type="entry name" value="Surface presentation of antigens (SPOA)"/>
    <property type="match status" value="1"/>
</dbReference>
<dbReference type="PANTHER" id="PTHR30034">
    <property type="entry name" value="FLAGELLAR MOTOR SWITCH PROTEIN FLIM"/>
    <property type="match status" value="1"/>
</dbReference>
<evidence type="ECO:0000313" key="12">
    <source>
        <dbReference type="EMBL" id="AHG87733.1"/>
    </source>
</evidence>
<dbReference type="InParanoid" id="W0REE2"/>
<evidence type="ECO:0000256" key="5">
    <source>
        <dbReference type="ARBA" id="ARBA00022475"/>
    </source>
</evidence>
<organism evidence="12 13">
    <name type="scientific">Gemmatirosa kalamazoonensis</name>
    <dbReference type="NCBI Taxonomy" id="861299"/>
    <lineage>
        <taxon>Bacteria</taxon>
        <taxon>Pseudomonadati</taxon>
        <taxon>Gemmatimonadota</taxon>
        <taxon>Gemmatimonadia</taxon>
        <taxon>Gemmatimonadales</taxon>
        <taxon>Gemmatimonadaceae</taxon>
        <taxon>Gemmatirosa</taxon>
    </lineage>
</organism>
<keyword evidence="6" id="KW-0145">Chemotaxis</keyword>
<dbReference type="Gene3D" id="3.40.1550.10">
    <property type="entry name" value="CheC-like"/>
    <property type="match status" value="1"/>
</dbReference>
<dbReference type="CDD" id="cd17908">
    <property type="entry name" value="FliM"/>
    <property type="match status" value="1"/>
</dbReference>
<dbReference type="GO" id="GO:0005886">
    <property type="term" value="C:plasma membrane"/>
    <property type="evidence" value="ECO:0007669"/>
    <property type="project" value="UniProtKB-SubCell"/>
</dbReference>
<dbReference type="InterPro" id="IPR036429">
    <property type="entry name" value="SpoA-like_sf"/>
</dbReference>
<dbReference type="Gene3D" id="2.30.330.10">
    <property type="entry name" value="SpoA-like"/>
    <property type="match status" value="1"/>
</dbReference>
<dbReference type="SUPFAM" id="SSF103039">
    <property type="entry name" value="CheC-like"/>
    <property type="match status" value="1"/>
</dbReference>
<dbReference type="FunCoup" id="W0REE2">
    <property type="interactions" value="91"/>
</dbReference>
<evidence type="ECO:0000256" key="10">
    <source>
        <dbReference type="ARBA" id="ARBA00025044"/>
    </source>
</evidence>
<evidence type="ECO:0000256" key="9">
    <source>
        <dbReference type="ARBA" id="ARBA00023143"/>
    </source>
</evidence>
<dbReference type="GO" id="GO:0009425">
    <property type="term" value="C:bacterial-type flagellum basal body"/>
    <property type="evidence" value="ECO:0007669"/>
    <property type="project" value="UniProtKB-SubCell"/>
</dbReference>
<keyword evidence="12" id="KW-0282">Flagellum</keyword>
<evidence type="ECO:0000256" key="7">
    <source>
        <dbReference type="ARBA" id="ARBA00022779"/>
    </source>
</evidence>
<dbReference type="eggNOG" id="COG1868">
    <property type="taxonomic scope" value="Bacteria"/>
</dbReference>
<keyword evidence="12" id="KW-0966">Cell projection</keyword>
<reference evidence="12 13" key="1">
    <citation type="journal article" date="2014" name="Genome Announc.">
        <title>Genome Sequence and Methylome of Soil Bacterium Gemmatirosa kalamazoonensis KBS708T, a Member of the Rarely Cultivated Gemmatimonadetes Phylum.</title>
        <authorList>
            <person name="Debruyn J.M."/>
            <person name="Radosevich M."/>
            <person name="Wommack K.E."/>
            <person name="Polson S.W."/>
            <person name="Hauser L.J."/>
            <person name="Fawaz M.N."/>
            <person name="Korlach J."/>
            <person name="Tsai Y.C."/>
        </authorList>
    </citation>
    <scope>NUCLEOTIDE SEQUENCE [LARGE SCALE GENOMIC DNA]</scope>
    <source>
        <strain evidence="12 13">KBS708</strain>
    </source>
</reference>
<dbReference type="AlphaFoldDB" id="W0REE2"/>
<keyword evidence="9" id="KW-0975">Bacterial flagellum</keyword>
<evidence type="ECO:0000256" key="8">
    <source>
        <dbReference type="ARBA" id="ARBA00023136"/>
    </source>
</evidence>
<evidence type="ECO:0000313" key="13">
    <source>
        <dbReference type="Proteomes" id="UP000019151"/>
    </source>
</evidence>
<dbReference type="STRING" id="861299.J421_0196"/>
<evidence type="ECO:0000256" key="3">
    <source>
        <dbReference type="ARBA" id="ARBA00011049"/>
    </source>
</evidence>
<dbReference type="KEGG" id="gba:J421_0196"/>
<dbReference type="RefSeq" id="WP_025409289.1">
    <property type="nucleotide sequence ID" value="NZ_CP007128.1"/>
</dbReference>
<sequence length="344" mass="37627">MSTETLSQYDIDRLLGGAGNLTAPMPATVTAGGKTVSSDETEVQTYDFRRPHRVSKERLRTLEAMYERMVKSLEGWLIGRVRGQIEMRLQSVEQFSFGEFTLSLPTPCATYIFDVQNTGGAQGAIDIGHEFGFFTVDRFFGGGGAATIPNRAFSPVERMTLRIVAERAVALLTEIWQDHVPLELQITGFESSPEILQIANREDPVLVANVEVVAGQTSSLLLICLPFSVLEKFFQGSGNKRVGQAGGTEQEREEARLRTEAALRATPVTVSARLPRFQMSLRELSALAPGQVVATGIPRDAELSVTVGGRTRFRGSAGRVGRKLAVRLLDQIAPPENLNDDDTE</sequence>
<evidence type="ECO:0000256" key="1">
    <source>
        <dbReference type="ARBA" id="ARBA00004117"/>
    </source>
</evidence>
<proteinExistence type="inferred from homology"/>
<comment type="similarity">
    <text evidence="3">Belongs to the FliM family.</text>
</comment>
<dbReference type="InterPro" id="IPR028976">
    <property type="entry name" value="CheC-like_sf"/>
</dbReference>
<dbReference type="InterPro" id="IPR001689">
    <property type="entry name" value="Flag_FliM"/>
</dbReference>
<evidence type="ECO:0000256" key="4">
    <source>
        <dbReference type="ARBA" id="ARBA00021898"/>
    </source>
</evidence>
<dbReference type="Pfam" id="PF02154">
    <property type="entry name" value="FliM"/>
    <property type="match status" value="1"/>
</dbReference>
<evidence type="ECO:0000256" key="6">
    <source>
        <dbReference type="ARBA" id="ARBA00022500"/>
    </source>
</evidence>
<feature type="domain" description="Flagellar motor switch protein FliN-like C-terminal" evidence="11">
    <location>
        <begin position="262"/>
        <end position="332"/>
    </location>
</feature>
<dbReference type="PIRSF" id="PIRSF002888">
    <property type="entry name" value="FliM"/>
    <property type="match status" value="1"/>
</dbReference>